<keyword evidence="1" id="KW-0547">Nucleotide-binding</keyword>
<name>A0ABX2I994_BLAHA</name>
<dbReference type="PROSITE" id="PS00211">
    <property type="entry name" value="ABC_TRANSPORTER_1"/>
    <property type="match status" value="2"/>
</dbReference>
<dbReference type="Pfam" id="PF00005">
    <property type="entry name" value="ABC_tran"/>
    <property type="match status" value="2"/>
</dbReference>
<accession>A0ABX2I994</accession>
<reference evidence="4 5" key="1">
    <citation type="journal article" date="2020" name="Cell Host Microbe">
        <title>Functional and Genomic Variation between Human-Derived Isolates of Lachnospiraceae Reveals Inter- and Intra-Species Diversity.</title>
        <authorList>
            <person name="Sorbara M.T."/>
            <person name="Littmann E.R."/>
            <person name="Fontana E."/>
            <person name="Moody T.U."/>
            <person name="Kohout C.E."/>
            <person name="Gjonbalaj M."/>
            <person name="Eaton V."/>
            <person name="Seok R."/>
            <person name="Leiner I.M."/>
            <person name="Pamer E.G."/>
        </authorList>
    </citation>
    <scope>NUCLEOTIDE SEQUENCE [LARGE SCALE GENOMIC DNA]</scope>
    <source>
        <strain evidence="4 5">MSK.15.26</strain>
    </source>
</reference>
<dbReference type="PANTHER" id="PTHR43790:SF4">
    <property type="entry name" value="GUANOSINE IMPORT ATP-BINDING PROTEIN NUPO"/>
    <property type="match status" value="1"/>
</dbReference>
<sequence length="507" mass="57201">MNILEMKHIGKKFSGVYANEKIDLSVAKGEIHALLGENGAGKTTLMNILFGIYSADEGEIFWKGKQVHFHSPKDAIAEGIGMVHQHFSLVNKMTVLDNVILGLEKQGFFLDRKSAKKSLEDLAERYGLQVDPDARISELSVGQQQRVEILKALYRNVELLILDEPTGVLTPKETEKFFSVLRKLKAEGYAVIIITHRMSEIMSISDRVTILRDGKKIKDLVTKDTNPTELSNYMIGRQLDYNFEVKETEKKEIALQLKDITVKKGHKKPVLDQINLEVYKGEILGIAGVDGNGQKELAEVIAGIRKISKGEICYMGEEIASWKIKERFEKGISYISDDRHRDGLVLDMNVEENLILRQYDKKPFLKNGIFQKKAIKENAEKAIEKYHIKTSGNQEGETPVKFMSGGNQQKVILAREITEHSKLIIANQPTRGLDIGATQFVRQVWMDQRNEGKSVILISADLEEIMQLSDRVAVMFGGKIVGVQKKEEIEMEQLGLLMGGITKEEMK</sequence>
<keyword evidence="2 4" id="KW-0067">ATP-binding</keyword>
<dbReference type="EMBL" id="JAAITA010000018">
    <property type="protein sequence ID" value="NSJ86910.1"/>
    <property type="molecule type" value="Genomic_DNA"/>
</dbReference>
<dbReference type="CDD" id="cd03215">
    <property type="entry name" value="ABC_Carb_Monos_II"/>
    <property type="match status" value="1"/>
</dbReference>
<dbReference type="Proteomes" id="UP000822142">
    <property type="component" value="Unassembled WGS sequence"/>
</dbReference>
<protein>
    <submittedName>
        <fullName evidence="4">ABC transporter ATP-binding protein</fullName>
    </submittedName>
</protein>
<dbReference type="InterPro" id="IPR003593">
    <property type="entry name" value="AAA+_ATPase"/>
</dbReference>
<dbReference type="GO" id="GO:0005524">
    <property type="term" value="F:ATP binding"/>
    <property type="evidence" value="ECO:0007669"/>
    <property type="project" value="UniProtKB-KW"/>
</dbReference>
<evidence type="ECO:0000259" key="3">
    <source>
        <dbReference type="PROSITE" id="PS50893"/>
    </source>
</evidence>
<evidence type="ECO:0000256" key="1">
    <source>
        <dbReference type="ARBA" id="ARBA00022741"/>
    </source>
</evidence>
<evidence type="ECO:0000313" key="5">
    <source>
        <dbReference type="Proteomes" id="UP000822142"/>
    </source>
</evidence>
<feature type="domain" description="ABC transporter" evidence="3">
    <location>
        <begin position="4"/>
        <end position="238"/>
    </location>
</feature>
<dbReference type="RefSeq" id="WP_173749913.1">
    <property type="nucleotide sequence ID" value="NZ_JAAITA010000018.1"/>
</dbReference>
<dbReference type="InterPro" id="IPR050107">
    <property type="entry name" value="ABC_carbohydrate_import_ATPase"/>
</dbReference>
<dbReference type="SUPFAM" id="SSF52540">
    <property type="entry name" value="P-loop containing nucleoside triphosphate hydrolases"/>
    <property type="match status" value="2"/>
</dbReference>
<gene>
    <name evidence="4" type="ORF">G5A70_12175</name>
</gene>
<evidence type="ECO:0000256" key="2">
    <source>
        <dbReference type="ARBA" id="ARBA00022840"/>
    </source>
</evidence>
<dbReference type="PROSITE" id="PS50893">
    <property type="entry name" value="ABC_TRANSPORTER_2"/>
    <property type="match status" value="2"/>
</dbReference>
<keyword evidence="5" id="KW-1185">Reference proteome</keyword>
<organism evidence="4 5">
    <name type="scientific">Blautia hansenii</name>
    <name type="common">Ruminococcus hansenii</name>
    <dbReference type="NCBI Taxonomy" id="1322"/>
    <lineage>
        <taxon>Bacteria</taxon>
        <taxon>Bacillati</taxon>
        <taxon>Bacillota</taxon>
        <taxon>Clostridia</taxon>
        <taxon>Lachnospirales</taxon>
        <taxon>Lachnospiraceae</taxon>
        <taxon>Blautia</taxon>
    </lineage>
</organism>
<dbReference type="PANTHER" id="PTHR43790">
    <property type="entry name" value="CARBOHYDRATE TRANSPORT ATP-BINDING PROTEIN MG119-RELATED"/>
    <property type="match status" value="1"/>
</dbReference>
<dbReference type="InterPro" id="IPR017871">
    <property type="entry name" value="ABC_transporter-like_CS"/>
</dbReference>
<dbReference type="CDD" id="cd03216">
    <property type="entry name" value="ABC_Carb_Monos_I"/>
    <property type="match status" value="1"/>
</dbReference>
<feature type="domain" description="ABC transporter" evidence="3">
    <location>
        <begin position="255"/>
        <end position="502"/>
    </location>
</feature>
<dbReference type="Gene3D" id="3.40.50.300">
    <property type="entry name" value="P-loop containing nucleotide triphosphate hydrolases"/>
    <property type="match status" value="2"/>
</dbReference>
<dbReference type="SMART" id="SM00382">
    <property type="entry name" value="AAA"/>
    <property type="match status" value="1"/>
</dbReference>
<comment type="caution">
    <text evidence="4">The sequence shown here is derived from an EMBL/GenBank/DDBJ whole genome shotgun (WGS) entry which is preliminary data.</text>
</comment>
<dbReference type="InterPro" id="IPR027417">
    <property type="entry name" value="P-loop_NTPase"/>
</dbReference>
<dbReference type="InterPro" id="IPR003439">
    <property type="entry name" value="ABC_transporter-like_ATP-bd"/>
</dbReference>
<evidence type="ECO:0000313" key="4">
    <source>
        <dbReference type="EMBL" id="NSJ86910.1"/>
    </source>
</evidence>
<proteinExistence type="predicted"/>